<feature type="signal peptide" evidence="1">
    <location>
        <begin position="1"/>
        <end position="17"/>
    </location>
</feature>
<sequence>MKQLIFFCLLFPGLASAQIFKSKVELDRIREANYLDQEDYRNTIFYIIQQGWTANMPISTASAITNGVFPIQDRRVPMKDNEGESNDYLLEADLYLSYPLIYGRKEYGVASNKLARIAFDYGVNFRMLYDNSSPVTPPSQKPGLSYQMNLYNNYSKWFGSSWKKNSKDSIYRLKPGKNLTFVNFLFKVQHYSNGQSGDSIYIEPESGLERNNYRDGDFSTNYLYFQTTLGKYHVGYKNLHQLSVGYRWDWGSSDGTFAYSGGQDFKYGRNRLTLIYDYRSSPRQDIPWHFRADFNYIIGDLGEFQANIDSDKKYRTGAKLFFALTPKYHRSVGYFVSTYYGRDYLNIRYDDIVFVFRIGLSLSLDGYKINKAKNVMN</sequence>
<evidence type="ECO:0000256" key="1">
    <source>
        <dbReference type="SAM" id="SignalP"/>
    </source>
</evidence>
<reference evidence="2 3" key="1">
    <citation type="submission" date="2023-09" db="EMBL/GenBank/DDBJ databases">
        <authorList>
            <person name="Rey-Velasco X."/>
        </authorList>
    </citation>
    <scope>NUCLEOTIDE SEQUENCE [LARGE SCALE GENOMIC DNA]</scope>
    <source>
        <strain evidence="2 3">F188</strain>
    </source>
</reference>
<evidence type="ECO:0000313" key="3">
    <source>
        <dbReference type="Proteomes" id="UP001261624"/>
    </source>
</evidence>
<gene>
    <name evidence="2" type="ORF">RM549_09735</name>
</gene>
<dbReference type="Proteomes" id="UP001261624">
    <property type="component" value="Unassembled WGS sequence"/>
</dbReference>
<accession>A0ABU3E245</accession>
<name>A0ABU3E245_9FLAO</name>
<feature type="chain" id="PRO_5046865340" description="DUF4421 domain-containing protein" evidence="1">
    <location>
        <begin position="18"/>
        <end position="377"/>
    </location>
</feature>
<proteinExistence type="predicted"/>
<evidence type="ECO:0008006" key="4">
    <source>
        <dbReference type="Google" id="ProtNLM"/>
    </source>
</evidence>
<organism evidence="2 3">
    <name type="scientific">Autumnicola patrickiae</name>
    <dbReference type="NCBI Taxonomy" id="3075591"/>
    <lineage>
        <taxon>Bacteria</taxon>
        <taxon>Pseudomonadati</taxon>
        <taxon>Bacteroidota</taxon>
        <taxon>Flavobacteriia</taxon>
        <taxon>Flavobacteriales</taxon>
        <taxon>Flavobacteriaceae</taxon>
        <taxon>Autumnicola</taxon>
    </lineage>
</organism>
<dbReference type="RefSeq" id="WP_311684194.1">
    <property type="nucleotide sequence ID" value="NZ_JAVRHM010000009.1"/>
</dbReference>
<dbReference type="EMBL" id="JAVRHM010000009">
    <property type="protein sequence ID" value="MDT0690064.1"/>
    <property type="molecule type" value="Genomic_DNA"/>
</dbReference>
<keyword evidence="3" id="KW-1185">Reference proteome</keyword>
<comment type="caution">
    <text evidence="2">The sequence shown here is derived from an EMBL/GenBank/DDBJ whole genome shotgun (WGS) entry which is preliminary data.</text>
</comment>
<protein>
    <recommendedName>
        <fullName evidence="4">DUF4421 domain-containing protein</fullName>
    </recommendedName>
</protein>
<evidence type="ECO:0000313" key="2">
    <source>
        <dbReference type="EMBL" id="MDT0690064.1"/>
    </source>
</evidence>
<keyword evidence="1" id="KW-0732">Signal</keyword>